<accession>A0A495WNS2</accession>
<dbReference type="InterPro" id="IPR002123">
    <property type="entry name" value="Plipid/glycerol_acylTrfase"/>
</dbReference>
<dbReference type="OrthoDB" id="9812274at2"/>
<reference evidence="6 7" key="1">
    <citation type="submission" date="2018-10" db="EMBL/GenBank/DDBJ databases">
        <title>Genomic Encyclopedia of Type Strains, Phase IV (KMG-IV): sequencing the most valuable type-strain genomes for metagenomic binning, comparative biology and taxonomic classification.</title>
        <authorList>
            <person name="Goeker M."/>
        </authorList>
    </citation>
    <scope>NUCLEOTIDE SEQUENCE [LARGE SCALE GENOMIC DNA]</scope>
    <source>
        <strain evidence="6 7">DSM 23841</strain>
    </source>
</reference>
<organism evidence="6 7">
    <name type="scientific">Azonexus fungiphilus</name>
    <dbReference type="NCBI Taxonomy" id="146940"/>
    <lineage>
        <taxon>Bacteria</taxon>
        <taxon>Pseudomonadati</taxon>
        <taxon>Pseudomonadota</taxon>
        <taxon>Betaproteobacteria</taxon>
        <taxon>Rhodocyclales</taxon>
        <taxon>Azonexaceae</taxon>
        <taxon>Azonexus</taxon>
    </lineage>
</organism>
<dbReference type="AlphaFoldDB" id="A0A495WNS2"/>
<gene>
    <name evidence="6" type="ORF">DFR40_0452</name>
</gene>
<dbReference type="CDD" id="cd07989">
    <property type="entry name" value="LPLAT_AGPAT-like"/>
    <property type="match status" value="1"/>
</dbReference>
<dbReference type="Proteomes" id="UP000270626">
    <property type="component" value="Unassembled WGS sequence"/>
</dbReference>
<dbReference type="Pfam" id="PF01553">
    <property type="entry name" value="Acyltransferase"/>
    <property type="match status" value="1"/>
</dbReference>
<keyword evidence="3 6" id="KW-0012">Acyltransferase</keyword>
<keyword evidence="7" id="KW-1185">Reference proteome</keyword>
<feature type="domain" description="Phospholipid/glycerol acyltransferase" evidence="5">
    <location>
        <begin position="72"/>
        <end position="189"/>
    </location>
</feature>
<evidence type="ECO:0000259" key="5">
    <source>
        <dbReference type="SMART" id="SM00563"/>
    </source>
</evidence>
<proteinExistence type="predicted"/>
<dbReference type="GO" id="GO:0003841">
    <property type="term" value="F:1-acylglycerol-3-phosphate O-acyltransferase activity"/>
    <property type="evidence" value="ECO:0007669"/>
    <property type="project" value="TreeGrafter"/>
</dbReference>
<keyword evidence="4" id="KW-1133">Transmembrane helix</keyword>
<evidence type="ECO:0000256" key="2">
    <source>
        <dbReference type="ARBA" id="ARBA00022679"/>
    </source>
</evidence>
<keyword evidence="4" id="KW-0812">Transmembrane</keyword>
<dbReference type="SUPFAM" id="SSF69593">
    <property type="entry name" value="Glycerol-3-phosphate (1)-acyltransferase"/>
    <property type="match status" value="1"/>
</dbReference>
<evidence type="ECO:0000313" key="6">
    <source>
        <dbReference type="EMBL" id="RKT62395.1"/>
    </source>
</evidence>
<dbReference type="EMBL" id="RBXP01000004">
    <property type="protein sequence ID" value="RKT62395.1"/>
    <property type="molecule type" value="Genomic_DNA"/>
</dbReference>
<evidence type="ECO:0000313" key="7">
    <source>
        <dbReference type="Proteomes" id="UP000270626"/>
    </source>
</evidence>
<protein>
    <submittedName>
        <fullName evidence="6">1-acyl-sn-glycerol-3-phosphate acyltransferase</fullName>
    </submittedName>
</protein>
<dbReference type="RefSeq" id="WP_121456865.1">
    <property type="nucleotide sequence ID" value="NZ_JAANMQ010000002.1"/>
</dbReference>
<name>A0A495WNS2_9RHOO</name>
<keyword evidence="2 6" id="KW-0808">Transferase</keyword>
<comment type="caution">
    <text evidence="6">The sequence shown here is derived from an EMBL/GenBank/DDBJ whole genome shotgun (WGS) entry which is preliminary data.</text>
</comment>
<comment type="pathway">
    <text evidence="1">Lipid metabolism.</text>
</comment>
<dbReference type="PANTHER" id="PTHR10434:SF40">
    <property type="entry name" value="1-ACYL-SN-GLYCEROL-3-PHOSPHATE ACYLTRANSFERASE"/>
    <property type="match status" value="1"/>
</dbReference>
<dbReference type="GO" id="GO:0006654">
    <property type="term" value="P:phosphatidic acid biosynthetic process"/>
    <property type="evidence" value="ECO:0007669"/>
    <property type="project" value="TreeGrafter"/>
</dbReference>
<evidence type="ECO:0000256" key="1">
    <source>
        <dbReference type="ARBA" id="ARBA00005189"/>
    </source>
</evidence>
<feature type="transmembrane region" description="Helical" evidence="4">
    <location>
        <begin position="12"/>
        <end position="37"/>
    </location>
</feature>
<evidence type="ECO:0000256" key="4">
    <source>
        <dbReference type="SAM" id="Phobius"/>
    </source>
</evidence>
<evidence type="ECO:0000256" key="3">
    <source>
        <dbReference type="ARBA" id="ARBA00023315"/>
    </source>
</evidence>
<keyword evidence="4" id="KW-0472">Membrane</keyword>
<dbReference type="PANTHER" id="PTHR10434">
    <property type="entry name" value="1-ACYL-SN-GLYCEROL-3-PHOSPHATE ACYLTRANSFERASE"/>
    <property type="match status" value="1"/>
</dbReference>
<dbReference type="SMART" id="SM00563">
    <property type="entry name" value="PlsC"/>
    <property type="match status" value="1"/>
</dbReference>
<sequence length="249" mass="27495">MNAVRSTLFMAYVIVWSALSAPLVMIAGPLLGGVWAYRFGRVWRLGTQWGVEHLLGIRARVIGRENMPAEACVIMAKHQSAWETMTLQDCVPDGAFCVFVLKKELLRLPLVGWGLAAMKMISIDRAAGKNALDQVVTQGRERLKQGFYVIIFPEGTRVPPGEKRRYKPGGAYLATHVGCQVVPVAHNAGEYWPRQAFLKTPGTVTISIGPAFDASGMSDAEVNQRVEDWIEAEMRRLSPHRYPDAATSA</sequence>